<name>A0ACC3M9V4_9PEZI</name>
<keyword evidence="2" id="KW-1185">Reference proteome</keyword>
<reference evidence="1" key="1">
    <citation type="submission" date="2023-07" db="EMBL/GenBank/DDBJ databases">
        <title>Black Yeasts Isolated from many extreme environments.</title>
        <authorList>
            <person name="Coleine C."/>
            <person name="Stajich J.E."/>
            <person name="Selbmann L."/>
        </authorList>
    </citation>
    <scope>NUCLEOTIDE SEQUENCE</scope>
    <source>
        <strain evidence="1">CCFEE 5714</strain>
    </source>
</reference>
<evidence type="ECO:0000313" key="2">
    <source>
        <dbReference type="Proteomes" id="UP001281147"/>
    </source>
</evidence>
<comment type="caution">
    <text evidence="1">The sequence shown here is derived from an EMBL/GenBank/DDBJ whole genome shotgun (WGS) entry which is preliminary data.</text>
</comment>
<accession>A0ACC3M9V4</accession>
<evidence type="ECO:0000313" key="1">
    <source>
        <dbReference type="EMBL" id="KAK3679099.1"/>
    </source>
</evidence>
<sequence>MSSETPEEPHLRSEPSILSPASPKPIHFPTPTNIPVLEMQMNALSGGRPLSAPVNKFCRTMFPKLAEVALTAIHRHKIRHNDAEPRNMIFDIASMRLMVIDLERSTRIPRPALAPMSSNGVSEQTNKKRIRYQSPGDELVAAVFNLLRDLRNFAGLPAISDTFAIILLLALAAAIALLLALDVVAGVAVGVICVAGISFILLVVAEASVAFLGNAAVILPIVLGVFEVLLSVADDISNTLLEKIGLLATASNVEMANSAI</sequence>
<protein>
    <submittedName>
        <fullName evidence="1">Nuclear polyadenylated RNA-binding protein 3</fullName>
    </submittedName>
</protein>
<dbReference type="Proteomes" id="UP001281147">
    <property type="component" value="Unassembled WGS sequence"/>
</dbReference>
<organism evidence="1 2">
    <name type="scientific">Vermiconidia calcicola</name>
    <dbReference type="NCBI Taxonomy" id="1690605"/>
    <lineage>
        <taxon>Eukaryota</taxon>
        <taxon>Fungi</taxon>
        <taxon>Dikarya</taxon>
        <taxon>Ascomycota</taxon>
        <taxon>Pezizomycotina</taxon>
        <taxon>Dothideomycetes</taxon>
        <taxon>Dothideomycetidae</taxon>
        <taxon>Mycosphaerellales</taxon>
        <taxon>Extremaceae</taxon>
        <taxon>Vermiconidia</taxon>
    </lineage>
</organism>
<proteinExistence type="predicted"/>
<gene>
    <name evidence="1" type="primary">NAB3_3</name>
    <name evidence="1" type="ORF">LTR37_021445</name>
</gene>
<dbReference type="EMBL" id="JAUTXU010000529">
    <property type="protein sequence ID" value="KAK3679099.1"/>
    <property type="molecule type" value="Genomic_DNA"/>
</dbReference>